<name>A0ACC2IU80_9PLEO</name>
<evidence type="ECO:0000313" key="1">
    <source>
        <dbReference type="EMBL" id="KAJ8118728.1"/>
    </source>
</evidence>
<dbReference type="Proteomes" id="UP001153331">
    <property type="component" value="Unassembled WGS sequence"/>
</dbReference>
<evidence type="ECO:0000313" key="2">
    <source>
        <dbReference type="Proteomes" id="UP001153331"/>
    </source>
</evidence>
<reference evidence="1" key="1">
    <citation type="submission" date="2022-11" db="EMBL/GenBank/DDBJ databases">
        <title>Genome Sequence of Boeremia exigua.</title>
        <authorList>
            <person name="Buettner E."/>
        </authorList>
    </citation>
    <scope>NUCLEOTIDE SEQUENCE</scope>
    <source>
        <strain evidence="1">CU02</strain>
    </source>
</reference>
<gene>
    <name evidence="1" type="ORF">OPT61_g344</name>
</gene>
<accession>A0ACC2IU80</accession>
<protein>
    <submittedName>
        <fullName evidence="1">Uncharacterized protein</fullName>
    </submittedName>
</protein>
<proteinExistence type="predicted"/>
<keyword evidence="2" id="KW-1185">Reference proteome</keyword>
<sequence length="191" mass="19863">MPRSGNKIDIGAGDACDRSSVSHSTIERVDGISDTRLTSDANSPDASHRSIVLSNFSIYNGFGYAVDVAQDDTPIRNGVPSTIATDGSDTNSTSGSDVVFAHGSLTDDAVISSKKSTNGNGMSDTSNTSMETQNENEVILAVVNGASLCNDSLCNDNDPDPEDEPLSGAPGALGRHLPSCPDHIECEESEI</sequence>
<organism evidence="1 2">
    <name type="scientific">Boeremia exigua</name>
    <dbReference type="NCBI Taxonomy" id="749465"/>
    <lineage>
        <taxon>Eukaryota</taxon>
        <taxon>Fungi</taxon>
        <taxon>Dikarya</taxon>
        <taxon>Ascomycota</taxon>
        <taxon>Pezizomycotina</taxon>
        <taxon>Dothideomycetes</taxon>
        <taxon>Pleosporomycetidae</taxon>
        <taxon>Pleosporales</taxon>
        <taxon>Pleosporineae</taxon>
        <taxon>Didymellaceae</taxon>
        <taxon>Boeremia</taxon>
    </lineage>
</organism>
<dbReference type="EMBL" id="JAPHNI010000011">
    <property type="protein sequence ID" value="KAJ8118728.1"/>
    <property type="molecule type" value="Genomic_DNA"/>
</dbReference>
<comment type="caution">
    <text evidence="1">The sequence shown here is derived from an EMBL/GenBank/DDBJ whole genome shotgun (WGS) entry which is preliminary data.</text>
</comment>